<protein>
    <submittedName>
        <fullName evidence="1">Uncharacterized protein</fullName>
    </submittedName>
</protein>
<gene>
    <name evidence="1" type="ORF">G2W53_034429</name>
</gene>
<accession>A0A834W9I6</accession>
<organism evidence="1 2">
    <name type="scientific">Senna tora</name>
    <dbReference type="NCBI Taxonomy" id="362788"/>
    <lineage>
        <taxon>Eukaryota</taxon>
        <taxon>Viridiplantae</taxon>
        <taxon>Streptophyta</taxon>
        <taxon>Embryophyta</taxon>
        <taxon>Tracheophyta</taxon>
        <taxon>Spermatophyta</taxon>
        <taxon>Magnoliopsida</taxon>
        <taxon>eudicotyledons</taxon>
        <taxon>Gunneridae</taxon>
        <taxon>Pentapetalae</taxon>
        <taxon>rosids</taxon>
        <taxon>fabids</taxon>
        <taxon>Fabales</taxon>
        <taxon>Fabaceae</taxon>
        <taxon>Caesalpinioideae</taxon>
        <taxon>Cassia clade</taxon>
        <taxon>Senna</taxon>
    </lineage>
</organism>
<dbReference type="EMBL" id="JAAIUW010000010">
    <property type="protein sequence ID" value="KAF7813453.1"/>
    <property type="molecule type" value="Genomic_DNA"/>
</dbReference>
<comment type="caution">
    <text evidence="1">The sequence shown here is derived from an EMBL/GenBank/DDBJ whole genome shotgun (WGS) entry which is preliminary data.</text>
</comment>
<evidence type="ECO:0000313" key="2">
    <source>
        <dbReference type="Proteomes" id="UP000634136"/>
    </source>
</evidence>
<name>A0A834W9I6_9FABA</name>
<reference evidence="1" key="1">
    <citation type="submission" date="2020-09" db="EMBL/GenBank/DDBJ databases">
        <title>Genome-Enabled Discovery of Anthraquinone Biosynthesis in Senna tora.</title>
        <authorList>
            <person name="Kang S.-H."/>
            <person name="Pandey R.P."/>
            <person name="Lee C.-M."/>
            <person name="Sim J.-S."/>
            <person name="Jeong J.-T."/>
            <person name="Choi B.-S."/>
            <person name="Jung M."/>
            <person name="Ginzburg D."/>
            <person name="Zhao K."/>
            <person name="Won S.Y."/>
            <person name="Oh T.-J."/>
            <person name="Yu Y."/>
            <person name="Kim N.-H."/>
            <person name="Lee O.R."/>
            <person name="Lee T.-H."/>
            <person name="Bashyal P."/>
            <person name="Kim T.-S."/>
            <person name="Lee W.-H."/>
            <person name="Kawkins C."/>
            <person name="Kim C.-K."/>
            <person name="Kim J.S."/>
            <person name="Ahn B.O."/>
            <person name="Rhee S.Y."/>
            <person name="Sohng J.K."/>
        </authorList>
    </citation>
    <scope>NUCLEOTIDE SEQUENCE</scope>
    <source>
        <tissue evidence="1">Leaf</tissue>
    </source>
</reference>
<dbReference type="Proteomes" id="UP000634136">
    <property type="component" value="Unassembled WGS sequence"/>
</dbReference>
<keyword evidence="2" id="KW-1185">Reference proteome</keyword>
<proteinExistence type="predicted"/>
<evidence type="ECO:0000313" key="1">
    <source>
        <dbReference type="EMBL" id="KAF7813453.1"/>
    </source>
</evidence>
<sequence>MATVQETARRLTGFAASVGQAFRHLIEPLLPSFQVL</sequence>
<dbReference type="AlphaFoldDB" id="A0A834W9I6"/>